<accession>A0ACC2QXJ5</accession>
<evidence type="ECO:0000313" key="2">
    <source>
        <dbReference type="Proteomes" id="UP001231649"/>
    </source>
</evidence>
<name>A0ACC2QXJ5_9NEOP</name>
<proteinExistence type="predicted"/>
<sequence>MLKTFYFVCFSVLLILTDHARSDPDYEFNFEAGGWLKLYTTPKSWVEAYVTCHRDGAVLASPLNKGLTDALQLQILQFDVSGNIFLGTHDLYSKGHYVSVEGVPLSDLDIKWGSHARAHRTSSGDCLTMSADGSVHFTACTEALPFICYKKPENETMNECGTYDNEYHLNAQTGSCYKIHLNKQTWTRAYSICASEGGHLVILNNEEEARIVKDLFPPPPPNNPSWEGIYIGLGAWGEERIWTTIHGDKLEDVYHKWNAGEPNNAKGIEDRGQLLFNGNLDDTRKDDPKSTRLFACEKPLQF</sequence>
<reference evidence="1" key="1">
    <citation type="submission" date="2023-03" db="EMBL/GenBank/DDBJ databases">
        <title>Chromosome-level genomes of two armyworms, Mythimna separata and Mythimna loreyi, provide insights into the biosynthesis and reception of sex pheromones.</title>
        <authorList>
            <person name="Zhao H."/>
        </authorList>
    </citation>
    <scope>NUCLEOTIDE SEQUENCE</scope>
    <source>
        <strain evidence="1">BeijingLab</strain>
    </source>
</reference>
<comment type="caution">
    <text evidence="1">The sequence shown here is derived from an EMBL/GenBank/DDBJ whole genome shotgun (WGS) entry which is preliminary data.</text>
</comment>
<dbReference type="EMBL" id="CM056785">
    <property type="protein sequence ID" value="KAJ8727878.1"/>
    <property type="molecule type" value="Genomic_DNA"/>
</dbReference>
<keyword evidence="2" id="KW-1185">Reference proteome</keyword>
<evidence type="ECO:0000313" key="1">
    <source>
        <dbReference type="EMBL" id="KAJ8727878.1"/>
    </source>
</evidence>
<dbReference type="Proteomes" id="UP001231649">
    <property type="component" value="Chromosome 9"/>
</dbReference>
<gene>
    <name evidence="1" type="ORF">PYW08_016263</name>
</gene>
<organism evidence="1 2">
    <name type="scientific">Mythimna loreyi</name>
    <dbReference type="NCBI Taxonomy" id="667449"/>
    <lineage>
        <taxon>Eukaryota</taxon>
        <taxon>Metazoa</taxon>
        <taxon>Ecdysozoa</taxon>
        <taxon>Arthropoda</taxon>
        <taxon>Hexapoda</taxon>
        <taxon>Insecta</taxon>
        <taxon>Pterygota</taxon>
        <taxon>Neoptera</taxon>
        <taxon>Endopterygota</taxon>
        <taxon>Lepidoptera</taxon>
        <taxon>Glossata</taxon>
        <taxon>Ditrysia</taxon>
        <taxon>Noctuoidea</taxon>
        <taxon>Noctuidae</taxon>
        <taxon>Noctuinae</taxon>
        <taxon>Hadenini</taxon>
        <taxon>Mythimna</taxon>
    </lineage>
</organism>
<protein>
    <submittedName>
        <fullName evidence="1">Uncharacterized protein</fullName>
    </submittedName>
</protein>